<evidence type="ECO:0000259" key="2">
    <source>
        <dbReference type="PROSITE" id="PS50940"/>
    </source>
</evidence>
<dbReference type="Gene3D" id="2.170.140.10">
    <property type="entry name" value="Chitin binding domain"/>
    <property type="match status" value="1"/>
</dbReference>
<comment type="caution">
    <text evidence="3">The sequence shown here is derived from an EMBL/GenBank/DDBJ whole genome shotgun (WGS) entry which is preliminary data.</text>
</comment>
<dbReference type="GO" id="GO:0008061">
    <property type="term" value="F:chitin binding"/>
    <property type="evidence" value="ECO:0007669"/>
    <property type="project" value="InterPro"/>
</dbReference>
<evidence type="ECO:0000256" key="1">
    <source>
        <dbReference type="SAM" id="SignalP"/>
    </source>
</evidence>
<feature type="chain" id="PRO_5043552283" description="Chitin-binding type-2 domain-containing protein" evidence="1">
    <location>
        <begin position="19"/>
        <end position="274"/>
    </location>
</feature>
<evidence type="ECO:0000313" key="4">
    <source>
        <dbReference type="Proteomes" id="UP001075354"/>
    </source>
</evidence>
<feature type="domain" description="Chitin-binding type-2" evidence="2">
    <location>
        <begin position="104"/>
        <end position="160"/>
    </location>
</feature>
<dbReference type="Pfam" id="PF01607">
    <property type="entry name" value="CBM_14"/>
    <property type="match status" value="1"/>
</dbReference>
<keyword evidence="1" id="KW-0732">Signal</keyword>
<dbReference type="InterPro" id="IPR036508">
    <property type="entry name" value="Chitin-bd_dom_sf"/>
</dbReference>
<dbReference type="PROSITE" id="PS50940">
    <property type="entry name" value="CHIT_BIND_II"/>
    <property type="match status" value="1"/>
</dbReference>
<dbReference type="SUPFAM" id="SSF57625">
    <property type="entry name" value="Invertebrate chitin-binding proteins"/>
    <property type="match status" value="1"/>
</dbReference>
<organism evidence="3 4">
    <name type="scientific">Megalurothrips usitatus</name>
    <name type="common">bean blossom thrips</name>
    <dbReference type="NCBI Taxonomy" id="439358"/>
    <lineage>
        <taxon>Eukaryota</taxon>
        <taxon>Metazoa</taxon>
        <taxon>Ecdysozoa</taxon>
        <taxon>Arthropoda</taxon>
        <taxon>Hexapoda</taxon>
        <taxon>Insecta</taxon>
        <taxon>Pterygota</taxon>
        <taxon>Neoptera</taxon>
        <taxon>Paraneoptera</taxon>
        <taxon>Thysanoptera</taxon>
        <taxon>Terebrantia</taxon>
        <taxon>Thripoidea</taxon>
        <taxon>Thripidae</taxon>
        <taxon>Megalurothrips</taxon>
    </lineage>
</organism>
<dbReference type="EMBL" id="JAPTSV010000012">
    <property type="protein sequence ID" value="KAJ1522005.1"/>
    <property type="molecule type" value="Genomic_DNA"/>
</dbReference>
<evidence type="ECO:0000313" key="3">
    <source>
        <dbReference type="EMBL" id="KAJ1522005.1"/>
    </source>
</evidence>
<feature type="signal peptide" evidence="1">
    <location>
        <begin position="1"/>
        <end position="18"/>
    </location>
</feature>
<dbReference type="SMART" id="SM00494">
    <property type="entry name" value="ChtBD2"/>
    <property type="match status" value="1"/>
</dbReference>
<keyword evidence="4" id="KW-1185">Reference proteome</keyword>
<dbReference type="AlphaFoldDB" id="A0AAV7XA76"/>
<name>A0AAV7XA76_9NEOP</name>
<accession>A0AAV7XA76</accession>
<dbReference type="InterPro" id="IPR002557">
    <property type="entry name" value="Chitin-bd_dom"/>
</dbReference>
<sequence length="274" mass="29517">MKVLLALTLLVAVCQAHASSRLPADLLRGGALSPALLAARPGDARCHNNSLSCGSCSTVNQCAFLAGGYTYISSFGCPNSAPYCENGKCVSQSDECGVPPVARGIVCSEDGYIPDAGDCSKYYICKNLIPYVYNCPQGHVYDHLRGGCVREDISPDSCYKFPFSGTVPEYLYYKPDPAVYAVNYGGSNVFVSRCPDGYRIDTKNPNEPCQPFCTQQGRIADDEDKRAYYDCNLATSAQSTCTHCSAPGVLSDPVKSWCPVGVEYSPLLQRCNVP</sequence>
<dbReference type="Proteomes" id="UP001075354">
    <property type="component" value="Chromosome 12"/>
</dbReference>
<gene>
    <name evidence="3" type="ORF">ONE63_002327</name>
</gene>
<protein>
    <recommendedName>
        <fullName evidence="2">Chitin-binding type-2 domain-containing protein</fullName>
    </recommendedName>
</protein>
<dbReference type="GO" id="GO:0005576">
    <property type="term" value="C:extracellular region"/>
    <property type="evidence" value="ECO:0007669"/>
    <property type="project" value="InterPro"/>
</dbReference>
<reference evidence="3" key="1">
    <citation type="submission" date="2022-12" db="EMBL/GenBank/DDBJ databases">
        <title>Chromosome-level genome assembly of the bean flower thrips Megalurothrips usitatus.</title>
        <authorList>
            <person name="Ma L."/>
            <person name="Liu Q."/>
            <person name="Li H."/>
            <person name="Cai W."/>
        </authorList>
    </citation>
    <scope>NUCLEOTIDE SEQUENCE</scope>
    <source>
        <strain evidence="3">Cailab_2022a</strain>
    </source>
</reference>
<proteinExistence type="predicted"/>